<dbReference type="PANTHER" id="PTHR31196">
    <property type="entry name" value="RNA POLYMERASE II NUCLEAR LOCALIZATION PROTEIN SLC7A6OS-RELATED"/>
    <property type="match status" value="1"/>
</dbReference>
<evidence type="ECO:0000256" key="3">
    <source>
        <dbReference type="ARBA" id="ARBA00004496"/>
    </source>
</evidence>
<proteinExistence type="inferred from homology"/>
<evidence type="ECO:0000256" key="10">
    <source>
        <dbReference type="SAM" id="MobiDB-lite"/>
    </source>
</evidence>
<evidence type="ECO:0000313" key="13">
    <source>
        <dbReference type="Proteomes" id="UP000824782"/>
    </source>
</evidence>
<keyword evidence="13" id="KW-1185">Reference proteome</keyword>
<sequence length="242" mass="28028">MEAAVLRVKRKRGADPVQALIISCKRSRPEDVSTQVFKIAATVSSQAEPVQKYVQEAISRHLFTGLRCPRIGSLQRIQNDLRVQRNVERQESRYYLISNLRPKLNEDEGDSKSANGQPASSMEEQQYQSVKRDVEGTADDHVPSKGGTNETFKVLDIVHEETVDLKMADEEEPDEVYEDEDDENEENNWRNDYPDEEDQKGTDQEERYMGYYEDSDEDTEYSREGTLDFYSRKECDEEVYSD</sequence>
<evidence type="ECO:0000256" key="6">
    <source>
        <dbReference type="ARBA" id="ARBA00022448"/>
    </source>
</evidence>
<gene>
    <name evidence="12" type="ORF">GDO81_016071</name>
</gene>
<protein>
    <recommendedName>
        <fullName evidence="5">Probable RNA polymerase II nuclear localization protein SLC7A6OS</fullName>
    </recommendedName>
</protein>
<evidence type="ECO:0000259" key="11">
    <source>
        <dbReference type="Pfam" id="PF08574"/>
    </source>
</evidence>
<dbReference type="GO" id="GO:0005634">
    <property type="term" value="C:nucleus"/>
    <property type="evidence" value="ECO:0007669"/>
    <property type="project" value="UniProtKB-SubCell"/>
</dbReference>
<dbReference type="GO" id="GO:0032502">
    <property type="term" value="P:developmental process"/>
    <property type="evidence" value="ECO:0007669"/>
    <property type="project" value="TreeGrafter"/>
</dbReference>
<feature type="compositionally biased region" description="Basic and acidic residues" evidence="10">
    <location>
        <begin position="156"/>
        <end position="168"/>
    </location>
</feature>
<keyword evidence="6" id="KW-0813">Transport</keyword>
<dbReference type="AlphaFoldDB" id="A0AAV7APF4"/>
<dbReference type="InterPro" id="IPR040218">
    <property type="entry name" value="SLC7A6OS"/>
</dbReference>
<dbReference type="GO" id="GO:0005737">
    <property type="term" value="C:cytoplasm"/>
    <property type="evidence" value="ECO:0007669"/>
    <property type="project" value="UniProtKB-SubCell"/>
</dbReference>
<name>A0AAV7APF4_ENGPU</name>
<dbReference type="InterPro" id="IPR013883">
    <property type="entry name" value="TF_Iwr1_dom"/>
</dbReference>
<evidence type="ECO:0000256" key="5">
    <source>
        <dbReference type="ARBA" id="ARBA00017036"/>
    </source>
</evidence>
<feature type="compositionally biased region" description="Polar residues" evidence="10">
    <location>
        <begin position="112"/>
        <end position="129"/>
    </location>
</feature>
<evidence type="ECO:0000313" key="12">
    <source>
        <dbReference type="EMBL" id="KAG8563431.1"/>
    </source>
</evidence>
<evidence type="ECO:0000256" key="7">
    <source>
        <dbReference type="ARBA" id="ARBA00022490"/>
    </source>
</evidence>
<keyword evidence="7" id="KW-0963">Cytoplasm</keyword>
<evidence type="ECO:0000256" key="4">
    <source>
        <dbReference type="ARBA" id="ARBA00010218"/>
    </source>
</evidence>
<feature type="compositionally biased region" description="Basic and acidic residues" evidence="10">
    <location>
        <begin position="220"/>
        <end position="235"/>
    </location>
</feature>
<feature type="compositionally biased region" description="Acidic residues" evidence="10">
    <location>
        <begin position="169"/>
        <end position="186"/>
    </location>
</feature>
<feature type="compositionally biased region" description="Basic and acidic residues" evidence="10">
    <location>
        <begin position="130"/>
        <end position="143"/>
    </location>
</feature>
<dbReference type="EMBL" id="WNYA01000007">
    <property type="protein sequence ID" value="KAG8563431.1"/>
    <property type="molecule type" value="Genomic_DNA"/>
</dbReference>
<dbReference type="Pfam" id="PF08574">
    <property type="entry name" value="Iwr1"/>
    <property type="match status" value="1"/>
</dbReference>
<evidence type="ECO:0000256" key="2">
    <source>
        <dbReference type="ARBA" id="ARBA00004123"/>
    </source>
</evidence>
<evidence type="ECO:0000256" key="8">
    <source>
        <dbReference type="ARBA" id="ARBA00022927"/>
    </source>
</evidence>
<evidence type="ECO:0000256" key="1">
    <source>
        <dbReference type="ARBA" id="ARBA00003202"/>
    </source>
</evidence>
<keyword evidence="8" id="KW-0653">Protein transport</keyword>
<feature type="domain" description="Transcription factor Iwr1" evidence="11">
    <location>
        <begin position="146"/>
        <end position="197"/>
    </location>
</feature>
<reference evidence="12" key="1">
    <citation type="thesis" date="2020" institute="ProQuest LLC" country="789 East Eisenhower Parkway, Ann Arbor, MI, USA">
        <title>Comparative Genomics and Chromosome Evolution.</title>
        <authorList>
            <person name="Mudd A.B."/>
        </authorList>
    </citation>
    <scope>NUCLEOTIDE SEQUENCE</scope>
    <source>
        <strain evidence="12">237g6f4</strain>
        <tissue evidence="12">Blood</tissue>
    </source>
</reference>
<feature type="region of interest" description="Disordered" evidence="10">
    <location>
        <begin position="102"/>
        <end position="242"/>
    </location>
</feature>
<feature type="compositionally biased region" description="Basic and acidic residues" evidence="10">
    <location>
        <begin position="187"/>
        <end position="208"/>
    </location>
</feature>
<dbReference type="GO" id="GO:0015031">
    <property type="term" value="P:protein transport"/>
    <property type="evidence" value="ECO:0007669"/>
    <property type="project" value="UniProtKB-KW"/>
</dbReference>
<dbReference type="PANTHER" id="PTHR31196:SF2">
    <property type="entry name" value="RNA POLYMERASE II NUCLEAR LOCALIZATION PROTEIN SLC7A6OS-RELATED"/>
    <property type="match status" value="1"/>
</dbReference>
<dbReference type="Proteomes" id="UP000824782">
    <property type="component" value="Unassembled WGS sequence"/>
</dbReference>
<accession>A0AAV7APF4</accession>
<comment type="similarity">
    <text evidence="4">Belongs to the IWR1/SLC7A6OS family.</text>
</comment>
<evidence type="ECO:0000256" key="9">
    <source>
        <dbReference type="ARBA" id="ARBA00023242"/>
    </source>
</evidence>
<comment type="subcellular location">
    <subcellularLocation>
        <location evidence="3">Cytoplasm</location>
    </subcellularLocation>
    <subcellularLocation>
        <location evidence="2">Nucleus</location>
    </subcellularLocation>
</comment>
<keyword evidence="9" id="KW-0539">Nucleus</keyword>
<comment type="caution">
    <text evidence="12">The sequence shown here is derived from an EMBL/GenBank/DDBJ whole genome shotgun (WGS) entry which is preliminary data.</text>
</comment>
<organism evidence="12 13">
    <name type="scientific">Engystomops pustulosus</name>
    <name type="common">Tungara frog</name>
    <name type="synonym">Physalaemus pustulosus</name>
    <dbReference type="NCBI Taxonomy" id="76066"/>
    <lineage>
        <taxon>Eukaryota</taxon>
        <taxon>Metazoa</taxon>
        <taxon>Chordata</taxon>
        <taxon>Craniata</taxon>
        <taxon>Vertebrata</taxon>
        <taxon>Euteleostomi</taxon>
        <taxon>Amphibia</taxon>
        <taxon>Batrachia</taxon>
        <taxon>Anura</taxon>
        <taxon>Neobatrachia</taxon>
        <taxon>Hyloidea</taxon>
        <taxon>Leptodactylidae</taxon>
        <taxon>Leiuperinae</taxon>
        <taxon>Engystomops</taxon>
    </lineage>
</organism>
<comment type="function">
    <text evidence="1">Directs RNA polymerase II nuclear import.</text>
</comment>